<dbReference type="InterPro" id="IPR015424">
    <property type="entry name" value="PyrdxlP-dep_Trfase"/>
</dbReference>
<dbReference type="EMBL" id="VUJV01000006">
    <property type="protein sequence ID" value="KAA1417145.1"/>
    <property type="molecule type" value="Genomic_DNA"/>
</dbReference>
<dbReference type="Gene3D" id="3.90.1150.10">
    <property type="entry name" value="Aspartate Aminotransferase, domain 1"/>
    <property type="match status" value="1"/>
</dbReference>
<feature type="compositionally biased region" description="Basic and acidic residues" evidence="4">
    <location>
        <begin position="11"/>
        <end position="23"/>
    </location>
</feature>
<evidence type="ECO:0000313" key="7">
    <source>
        <dbReference type="Proteomes" id="UP000325003"/>
    </source>
</evidence>
<dbReference type="GO" id="GO:0030170">
    <property type="term" value="F:pyridoxal phosphate binding"/>
    <property type="evidence" value="ECO:0007669"/>
    <property type="project" value="InterPro"/>
</dbReference>
<dbReference type="InterPro" id="IPR004839">
    <property type="entry name" value="Aminotransferase_I/II_large"/>
</dbReference>
<dbReference type="PANTHER" id="PTHR42885:SF1">
    <property type="entry name" value="THREONINE-PHOSPHATE DECARBOXYLASE"/>
    <property type="match status" value="1"/>
</dbReference>
<dbReference type="SUPFAM" id="SSF53383">
    <property type="entry name" value="PLP-dependent transferases"/>
    <property type="match status" value="1"/>
</dbReference>
<dbReference type="Proteomes" id="UP000325003">
    <property type="component" value="Unassembled WGS sequence"/>
</dbReference>
<dbReference type="InterPro" id="IPR004838">
    <property type="entry name" value="NHTrfase_class1_PyrdxlP-BS"/>
</dbReference>
<reference evidence="6 7" key="2">
    <citation type="submission" date="2019-09" db="EMBL/GenBank/DDBJ databases">
        <authorList>
            <person name="Jin C."/>
        </authorList>
    </citation>
    <scope>NUCLEOTIDE SEQUENCE [LARGE SCALE GENOMIC DNA]</scope>
    <source>
        <strain evidence="6 7">BN130099</strain>
    </source>
</reference>
<dbReference type="InterPro" id="IPR015422">
    <property type="entry name" value="PyrdxlP-dep_Trfase_small"/>
</dbReference>
<dbReference type="CDD" id="cd00609">
    <property type="entry name" value="AAT_like"/>
    <property type="match status" value="1"/>
</dbReference>
<dbReference type="Pfam" id="PF00155">
    <property type="entry name" value="Aminotran_1_2"/>
    <property type="match status" value="1"/>
</dbReference>
<comment type="similarity">
    <text evidence="3">Belongs to the class-I pyridoxal-phosphate-dependent aminotransferase family.</text>
</comment>
<evidence type="ECO:0000256" key="4">
    <source>
        <dbReference type="SAM" id="MobiDB-lite"/>
    </source>
</evidence>
<dbReference type="GO" id="GO:0008483">
    <property type="term" value="F:transaminase activity"/>
    <property type="evidence" value="ECO:0007669"/>
    <property type="project" value="UniProtKB-KW"/>
</dbReference>
<sequence>MPSSRGASRRPSVDDPLRHPLRHHGDVEVGDLLDLAVNVYAGPRPPWLDAALRASLSEVGAYPSSDRARAAVATLHGRPTDEVVVTAGAAEAFTLVARLRPWRKAVVVHPQFTEPHAALKQAGHQVCEVVLASPFTLDPAAVPDDADLVVVGNPTNPTGVLHPAAAIRALLRPGRTVVVDEAFMDCVPGEPESLVRDRHDGLVVLRSLTKHWSIPGIRAGYLTGDPATVAALAAGQVPWSVSTTAAAAVEACCTPEAAEESRRRAEEIADWRKQLEAGLDELGVRFLESTASFVLARVGNGVHARLRERGVAVRRADTFPGLDGSWVRIAVRPPETTERFLEELRALG</sequence>
<evidence type="ECO:0000256" key="1">
    <source>
        <dbReference type="ARBA" id="ARBA00001933"/>
    </source>
</evidence>
<keyword evidence="7" id="KW-1185">Reference proteome</keyword>
<organism evidence="6 7">
    <name type="scientific">Nocardioides humilatus</name>
    <dbReference type="NCBI Taxonomy" id="2607660"/>
    <lineage>
        <taxon>Bacteria</taxon>
        <taxon>Bacillati</taxon>
        <taxon>Actinomycetota</taxon>
        <taxon>Actinomycetes</taxon>
        <taxon>Propionibacteriales</taxon>
        <taxon>Nocardioidaceae</taxon>
        <taxon>Nocardioides</taxon>
    </lineage>
</organism>
<comment type="caution">
    <text evidence="6">The sequence shown here is derived from an EMBL/GenBank/DDBJ whole genome shotgun (WGS) entry which is preliminary data.</text>
</comment>
<dbReference type="PROSITE" id="PS00105">
    <property type="entry name" value="AA_TRANSFER_CLASS_1"/>
    <property type="match status" value="1"/>
</dbReference>
<gene>
    <name evidence="6" type="ORF">F0U44_16455</name>
</gene>
<keyword evidence="3" id="KW-0808">Transferase</keyword>
<name>A0A5B1L985_9ACTN</name>
<dbReference type="AlphaFoldDB" id="A0A5B1L985"/>
<reference evidence="6 7" key="1">
    <citation type="submission" date="2019-09" db="EMBL/GenBank/DDBJ databases">
        <title>Nocardioides panacisoli sp. nov., isolated from the soil of a ginseng field.</title>
        <authorList>
            <person name="Cho C."/>
        </authorList>
    </citation>
    <scope>NUCLEOTIDE SEQUENCE [LARGE SCALE GENOMIC DNA]</scope>
    <source>
        <strain evidence="6 7">BN130099</strain>
    </source>
</reference>
<evidence type="ECO:0000313" key="6">
    <source>
        <dbReference type="EMBL" id="KAA1417145.1"/>
    </source>
</evidence>
<dbReference type="EC" id="2.6.1.-" evidence="3"/>
<feature type="domain" description="Aminotransferase class I/classII large" evidence="5">
    <location>
        <begin position="31"/>
        <end position="343"/>
    </location>
</feature>
<dbReference type="GO" id="GO:0016829">
    <property type="term" value="F:lyase activity"/>
    <property type="evidence" value="ECO:0007669"/>
    <property type="project" value="UniProtKB-KW"/>
</dbReference>
<dbReference type="PANTHER" id="PTHR42885">
    <property type="entry name" value="HISTIDINOL-PHOSPHATE AMINOTRANSFERASE-RELATED"/>
    <property type="match status" value="1"/>
</dbReference>
<keyword evidence="6" id="KW-0456">Lyase</keyword>
<accession>A0A5B1L985</accession>
<protein>
    <recommendedName>
        <fullName evidence="3">Aminotransferase</fullName>
        <ecNumber evidence="3">2.6.1.-</ecNumber>
    </recommendedName>
</protein>
<evidence type="ECO:0000259" key="5">
    <source>
        <dbReference type="Pfam" id="PF00155"/>
    </source>
</evidence>
<dbReference type="InterPro" id="IPR015421">
    <property type="entry name" value="PyrdxlP-dep_Trfase_major"/>
</dbReference>
<keyword evidence="3" id="KW-0032">Aminotransferase</keyword>
<dbReference type="NCBIfam" id="NF005915">
    <property type="entry name" value="PRK07908.1"/>
    <property type="match status" value="1"/>
</dbReference>
<evidence type="ECO:0000256" key="3">
    <source>
        <dbReference type="RuleBase" id="RU000481"/>
    </source>
</evidence>
<evidence type="ECO:0000256" key="2">
    <source>
        <dbReference type="ARBA" id="ARBA00022898"/>
    </source>
</evidence>
<keyword evidence="2" id="KW-0663">Pyridoxal phosphate</keyword>
<feature type="region of interest" description="Disordered" evidence="4">
    <location>
        <begin position="1"/>
        <end position="23"/>
    </location>
</feature>
<dbReference type="Gene3D" id="3.40.640.10">
    <property type="entry name" value="Type I PLP-dependent aspartate aminotransferase-like (Major domain)"/>
    <property type="match status" value="1"/>
</dbReference>
<proteinExistence type="inferred from homology"/>
<comment type="cofactor">
    <cofactor evidence="1 3">
        <name>pyridoxal 5'-phosphate</name>
        <dbReference type="ChEBI" id="CHEBI:597326"/>
    </cofactor>
</comment>